<proteinExistence type="predicted"/>
<reference evidence="2" key="2">
    <citation type="submission" date="2020-05" db="UniProtKB">
        <authorList>
            <consortium name="EnsemblMetazoa"/>
        </authorList>
    </citation>
    <scope>IDENTIFICATION</scope>
</reference>
<reference evidence="1 3" key="1">
    <citation type="journal article" date="2014" name="BMC Genomics">
        <title>Genome sequence of Anopheles sinensis provides insight into genetics basis of mosquito competence for malaria parasites.</title>
        <authorList>
            <person name="Zhou D."/>
            <person name="Zhang D."/>
            <person name="Ding G."/>
            <person name="Shi L."/>
            <person name="Hou Q."/>
            <person name="Ye Y."/>
            <person name="Xu Y."/>
            <person name="Zhou H."/>
            <person name="Xiong C."/>
            <person name="Li S."/>
            <person name="Yu J."/>
            <person name="Hong S."/>
            <person name="Yu X."/>
            <person name="Zou P."/>
            <person name="Chen C."/>
            <person name="Chang X."/>
            <person name="Wang W."/>
            <person name="Lv Y."/>
            <person name="Sun Y."/>
            <person name="Ma L."/>
            <person name="Shen B."/>
            <person name="Zhu C."/>
        </authorList>
    </citation>
    <scope>NUCLEOTIDE SEQUENCE [LARGE SCALE GENOMIC DNA]</scope>
</reference>
<dbReference type="AlphaFoldDB" id="A0A084VG03"/>
<dbReference type="EMBL" id="ATLV01012591">
    <property type="status" value="NOT_ANNOTATED_CDS"/>
    <property type="molecule type" value="Genomic_DNA"/>
</dbReference>
<protein>
    <submittedName>
        <fullName evidence="1 2">Uncharacterized protein</fullName>
    </submittedName>
</protein>
<name>A0A084VG03_ANOSI</name>
<evidence type="ECO:0000313" key="2">
    <source>
        <dbReference type="EnsemblMetazoa" id="ASIC004066-PA"/>
    </source>
</evidence>
<keyword evidence="3" id="KW-1185">Reference proteome</keyword>
<accession>A0A084VG03</accession>
<dbReference type="EnsemblMetazoa" id="ASIC004066-RA">
    <property type="protein sequence ID" value="ASIC004066-PA"/>
    <property type="gene ID" value="ASIC004066"/>
</dbReference>
<dbReference type="Proteomes" id="UP000030765">
    <property type="component" value="Unassembled WGS sequence"/>
</dbReference>
<gene>
    <name evidence="1" type="ORF">ZHAS_00004066</name>
</gene>
<evidence type="ECO:0000313" key="1">
    <source>
        <dbReference type="EMBL" id="KFB36897.1"/>
    </source>
</evidence>
<dbReference type="EMBL" id="KE524806">
    <property type="protein sequence ID" value="KFB36897.1"/>
    <property type="molecule type" value="Genomic_DNA"/>
</dbReference>
<evidence type="ECO:0000313" key="3">
    <source>
        <dbReference type="Proteomes" id="UP000030765"/>
    </source>
</evidence>
<sequence length="63" mass="7312">MSEELLESSHKPCGLMESNIAQCRDYRTAPLLNEVPPIRMDYRIETNVSRMGRIWSGRTNEDN</sequence>
<dbReference type="VEuPathDB" id="VectorBase:ASIC004066"/>
<organism evidence="1">
    <name type="scientific">Anopheles sinensis</name>
    <name type="common">Mosquito</name>
    <dbReference type="NCBI Taxonomy" id="74873"/>
    <lineage>
        <taxon>Eukaryota</taxon>
        <taxon>Metazoa</taxon>
        <taxon>Ecdysozoa</taxon>
        <taxon>Arthropoda</taxon>
        <taxon>Hexapoda</taxon>
        <taxon>Insecta</taxon>
        <taxon>Pterygota</taxon>
        <taxon>Neoptera</taxon>
        <taxon>Endopterygota</taxon>
        <taxon>Diptera</taxon>
        <taxon>Nematocera</taxon>
        <taxon>Culicoidea</taxon>
        <taxon>Culicidae</taxon>
        <taxon>Anophelinae</taxon>
        <taxon>Anopheles</taxon>
    </lineage>
</organism>